<dbReference type="AlphaFoldDB" id="A0A0A0ESH4"/>
<dbReference type="EMBL" id="AVPU01000020">
    <property type="protein sequence ID" value="KGM53861.1"/>
    <property type="molecule type" value="Genomic_DNA"/>
</dbReference>
<dbReference type="Gene3D" id="3.40.50.150">
    <property type="entry name" value="Vaccinia Virus protein VP39"/>
    <property type="match status" value="1"/>
</dbReference>
<reference evidence="3 4" key="1">
    <citation type="submission" date="2013-08" db="EMBL/GenBank/DDBJ databases">
        <title>Genome sequencing of Lysobacter.</title>
        <authorList>
            <person name="Zhang S."/>
            <person name="Wang G."/>
        </authorList>
    </citation>
    <scope>NUCLEOTIDE SEQUENCE [LARGE SCALE GENOMIC DNA]</scope>
    <source>
        <strain evidence="3 4">GH1-9</strain>
    </source>
</reference>
<dbReference type="CDD" id="cd02440">
    <property type="entry name" value="AdoMet_MTases"/>
    <property type="match status" value="1"/>
</dbReference>
<evidence type="ECO:0000256" key="1">
    <source>
        <dbReference type="ARBA" id="ARBA00022679"/>
    </source>
</evidence>
<sequence>MDETQQLQDQEYCFPYHYVTRFRGNFSQSFTDSWGANYATTIEYVLSQLDGLDFNSIVDIGCGDGRLTREMAIRYPDRLVLGIDYSPRAIRLAEAMNQDVESANFMCCDIAQDKIEKRFDVAVLMEVFEHVPCERAASFLDGVRMLLRPGADLLLTVPHVNKPVEPKHFRHFNVATLREQLEDHFDILSVVPFERISIMRTILAKTLHNGLFSLTSRRALNWIYSYQKDHLFRCSDESECQRIFVHARAR</sequence>
<keyword evidence="1" id="KW-0808">Transferase</keyword>
<feature type="domain" description="Methyltransferase" evidence="2">
    <location>
        <begin position="57"/>
        <end position="150"/>
    </location>
</feature>
<evidence type="ECO:0000259" key="2">
    <source>
        <dbReference type="Pfam" id="PF13649"/>
    </source>
</evidence>
<dbReference type="SUPFAM" id="SSF53335">
    <property type="entry name" value="S-adenosyl-L-methionine-dependent methyltransferases"/>
    <property type="match status" value="1"/>
</dbReference>
<accession>A0A0A0ESH4</accession>
<dbReference type="eggNOG" id="COG2227">
    <property type="taxonomic scope" value="Bacteria"/>
</dbReference>
<comment type="caution">
    <text evidence="3">The sequence shown here is derived from an EMBL/GenBank/DDBJ whole genome shotgun (WGS) entry which is preliminary data.</text>
</comment>
<protein>
    <recommendedName>
        <fullName evidence="2">Methyltransferase domain-containing protein</fullName>
    </recommendedName>
</protein>
<dbReference type="RefSeq" id="WP_198032530.1">
    <property type="nucleotide sequence ID" value="NZ_AVPU01000020.1"/>
</dbReference>
<dbReference type="InterPro" id="IPR041698">
    <property type="entry name" value="Methyltransf_25"/>
</dbReference>
<name>A0A0A0ESH4_9GAMM</name>
<proteinExistence type="predicted"/>
<dbReference type="PANTHER" id="PTHR43861">
    <property type="entry name" value="TRANS-ACONITATE 2-METHYLTRANSFERASE-RELATED"/>
    <property type="match status" value="1"/>
</dbReference>
<keyword evidence="4" id="KW-1185">Reference proteome</keyword>
<evidence type="ECO:0000313" key="3">
    <source>
        <dbReference type="EMBL" id="KGM53861.1"/>
    </source>
</evidence>
<dbReference type="Proteomes" id="UP000029998">
    <property type="component" value="Unassembled WGS sequence"/>
</dbReference>
<dbReference type="STRING" id="1385517.N800_03670"/>
<gene>
    <name evidence="3" type="ORF">N800_03670</name>
</gene>
<dbReference type="InterPro" id="IPR029063">
    <property type="entry name" value="SAM-dependent_MTases_sf"/>
</dbReference>
<organism evidence="3 4">
    <name type="scientific">Lysobacter daejeonensis GH1-9</name>
    <dbReference type="NCBI Taxonomy" id="1385517"/>
    <lineage>
        <taxon>Bacteria</taxon>
        <taxon>Pseudomonadati</taxon>
        <taxon>Pseudomonadota</taxon>
        <taxon>Gammaproteobacteria</taxon>
        <taxon>Lysobacterales</taxon>
        <taxon>Lysobacteraceae</taxon>
        <taxon>Aerolutibacter</taxon>
    </lineage>
</organism>
<dbReference type="GO" id="GO:0016740">
    <property type="term" value="F:transferase activity"/>
    <property type="evidence" value="ECO:0007669"/>
    <property type="project" value="UniProtKB-KW"/>
</dbReference>
<evidence type="ECO:0000313" key="4">
    <source>
        <dbReference type="Proteomes" id="UP000029998"/>
    </source>
</evidence>
<dbReference type="Pfam" id="PF13649">
    <property type="entry name" value="Methyltransf_25"/>
    <property type="match status" value="1"/>
</dbReference>